<proteinExistence type="predicted"/>
<evidence type="ECO:0000313" key="1">
    <source>
        <dbReference type="EMBL" id="KOO48898.1"/>
    </source>
</evidence>
<keyword evidence="2" id="KW-1185">Reference proteome</keyword>
<gene>
    <name evidence="1" type="ORF">AMD00_10820</name>
</gene>
<sequence>MGGTTGIIHTRPFMRDECVFLFLKLNIECNDKDTSNSNRFTEREGKAENFLMQMNYLPPWSSIGEKE</sequence>
<organism evidence="1 2">
    <name type="scientific">Viridibacillus arvi</name>
    <dbReference type="NCBI Taxonomy" id="263475"/>
    <lineage>
        <taxon>Bacteria</taxon>
        <taxon>Bacillati</taxon>
        <taxon>Bacillota</taxon>
        <taxon>Bacilli</taxon>
        <taxon>Bacillales</taxon>
        <taxon>Caryophanaceae</taxon>
        <taxon>Viridibacillus</taxon>
    </lineage>
</organism>
<comment type="caution">
    <text evidence="1">The sequence shown here is derived from an EMBL/GenBank/DDBJ whole genome shotgun (WGS) entry which is preliminary data.</text>
</comment>
<dbReference type="EMBL" id="LILB01000005">
    <property type="protein sequence ID" value="KOO48898.1"/>
    <property type="molecule type" value="Genomic_DNA"/>
</dbReference>
<dbReference type="Proteomes" id="UP000036867">
    <property type="component" value="Unassembled WGS sequence"/>
</dbReference>
<evidence type="ECO:0000313" key="2">
    <source>
        <dbReference type="Proteomes" id="UP000036867"/>
    </source>
</evidence>
<accession>A0A0M0LDU8</accession>
<reference evidence="2" key="1">
    <citation type="submission" date="2015-08" db="EMBL/GenBank/DDBJ databases">
        <title>Fjat-10028 dsm 16317.</title>
        <authorList>
            <person name="Liu B."/>
            <person name="Wang J."/>
            <person name="Zhu Y."/>
            <person name="Liu G."/>
            <person name="Chen Q."/>
            <person name="Chen Z."/>
            <person name="Lan J."/>
            <person name="Che J."/>
            <person name="Ge C."/>
            <person name="Shi H."/>
            <person name="Pan Z."/>
            <person name="Liu X."/>
        </authorList>
    </citation>
    <scope>NUCLEOTIDE SEQUENCE [LARGE SCALE GENOMIC DNA]</scope>
    <source>
        <strain evidence="2">DSM 16317</strain>
    </source>
</reference>
<dbReference type="AlphaFoldDB" id="A0A0M0LDU8"/>
<name>A0A0M0LDU8_9BACL</name>
<protein>
    <submittedName>
        <fullName evidence="1">Uncharacterized protein</fullName>
    </submittedName>
</protein>